<proteinExistence type="predicted"/>
<reference evidence="2" key="1">
    <citation type="journal article" date="2024" name="Front. Bioeng. Biotechnol.">
        <title>Genome-scale model development and genomic sequencing of the oleaginous clade Lipomyces.</title>
        <authorList>
            <person name="Czajka J.J."/>
            <person name="Han Y."/>
            <person name="Kim J."/>
            <person name="Mondo S.J."/>
            <person name="Hofstad B.A."/>
            <person name="Robles A."/>
            <person name="Haridas S."/>
            <person name="Riley R."/>
            <person name="LaButti K."/>
            <person name="Pangilinan J."/>
            <person name="Andreopoulos W."/>
            <person name="Lipzen A."/>
            <person name="Yan J."/>
            <person name="Wang M."/>
            <person name="Ng V."/>
            <person name="Grigoriev I.V."/>
            <person name="Spatafora J.W."/>
            <person name="Magnuson J.K."/>
            <person name="Baker S.E."/>
            <person name="Pomraning K.R."/>
        </authorList>
    </citation>
    <scope>NUCLEOTIDE SEQUENCE [LARGE SCALE GENOMIC DNA]</scope>
    <source>
        <strain evidence="2">CBS 10300</strain>
    </source>
</reference>
<gene>
    <name evidence="1" type="ORF">V1517DRAFT_202480</name>
</gene>
<protein>
    <submittedName>
        <fullName evidence="1">Hydroxymethylglutaryl-coenzyme A reductase-domain-containing protein</fullName>
    </submittedName>
</protein>
<sequence>MTNFLARVLANIARPSSTHPIHTIVFLALIASTGYLSILNISLPNSAEVLAPSHLYRSASPTASWKAVDDPTKFPTATHYAFVQLRFNDADVPLPVINNSVAVPSIEPGGRGVLVPYADLKSWTESVRELSPAPSFLDEDGNAKDVNSARPSGWVWHMSNTRRGFAWVEWFKFSYSRFMHQLKSADTFDVAIMGLAYAAMYLTFLALFLSMRKLGSNVWLAATVIMSSSFAFLFALVTTSYMGVPISMVLLSEGLPFLVVTVGFEAQINLTKAALKSSSKPHIGDVVRAVEDVGPKILLDYAIEMLVFVAGASSGVGGLRQFCFLSVWILVYDAIMLFTFYVAILSIKVEFNRIKRHVSIRKALEEDGVSYRVAESVADSVEESEAQNVGETILFGKTFKDSSISRFKTFMVIGFVLLNLFNLSTAPFRDHSSGAVGVDAQGVLPSLASLPTRFPLETFVVTVLPPMDYYFMPKSTVFENAVLSIFELWSRTIGDPVLSKWVAVVLAVSVGLNMYLFKASQAGVHAPQVEIVEKIVEVPQPRVLNLSGGSSTTTTSSSSYSEQDSDDGLVEFTIKPKQRPLPVEEAVAMVKAGRTKELMDEDIISLTKSGKIPLYALEKQLGDCTRAVHIRRAVISRSMDDGTLEKSNLPYLHYDFSRVLGACCENVIGYMPIPVGIAGPLIIDGKKYYIPMATTEGCLVASTMRGCKAMNAGGGVVTVLTQDGMTRGPCIAFPSLARAGAAKLWLDSEEGQKVMKKAFDSTSRFARLSSLKTAIAGSMLFIRFRTTTGDAMGMNMISKGVEHALNVMVESAGFPDMEVVSVSGNYCTDKKPAAINWIEGRGKSVVAEAIIPGDVVRTVLKSDVDALVELNVSKNLVGSAMSGSVGGFNAHAANIVTAIFVATGQDPAQNVESSNCITLMKNVDGNLQISVSMPSIEVGTIGGGTVLEPQSSMLDLLGVRGPHPTNPGDNARQLAKIVAAGVLAGELSLCSALAAGHLVQSHMTHNRSQPNTRATTPAAPSVADVTRLRQGAQICISP</sequence>
<dbReference type="EMBL" id="MU970042">
    <property type="protein sequence ID" value="KAK9325171.1"/>
    <property type="molecule type" value="Genomic_DNA"/>
</dbReference>
<name>A0ACC3TVY1_9ASCO</name>
<accession>A0ACC3TVY1</accession>
<organism evidence="1 2">
    <name type="scientific">Lipomyces orientalis</name>
    <dbReference type="NCBI Taxonomy" id="1233043"/>
    <lineage>
        <taxon>Eukaryota</taxon>
        <taxon>Fungi</taxon>
        <taxon>Dikarya</taxon>
        <taxon>Ascomycota</taxon>
        <taxon>Saccharomycotina</taxon>
        <taxon>Lipomycetes</taxon>
        <taxon>Lipomycetales</taxon>
        <taxon>Lipomycetaceae</taxon>
        <taxon>Lipomyces</taxon>
    </lineage>
</organism>
<evidence type="ECO:0000313" key="2">
    <source>
        <dbReference type="Proteomes" id="UP001489719"/>
    </source>
</evidence>
<dbReference type="Proteomes" id="UP001489719">
    <property type="component" value="Unassembled WGS sequence"/>
</dbReference>
<keyword evidence="2" id="KW-1185">Reference proteome</keyword>
<comment type="caution">
    <text evidence="1">The sequence shown here is derived from an EMBL/GenBank/DDBJ whole genome shotgun (WGS) entry which is preliminary data.</text>
</comment>
<evidence type="ECO:0000313" key="1">
    <source>
        <dbReference type="EMBL" id="KAK9325171.1"/>
    </source>
</evidence>